<evidence type="ECO:0008006" key="4">
    <source>
        <dbReference type="Google" id="ProtNLM"/>
    </source>
</evidence>
<dbReference type="AlphaFoldDB" id="A0A326U8H6"/>
<keyword evidence="3" id="KW-1185">Reference proteome</keyword>
<keyword evidence="1" id="KW-0812">Transmembrane</keyword>
<gene>
    <name evidence="2" type="ORF">EI42_05288</name>
</gene>
<organism evidence="2 3">
    <name type="scientific">Thermosporothrix hazakensis</name>
    <dbReference type="NCBI Taxonomy" id="644383"/>
    <lineage>
        <taxon>Bacteria</taxon>
        <taxon>Bacillati</taxon>
        <taxon>Chloroflexota</taxon>
        <taxon>Ktedonobacteria</taxon>
        <taxon>Ktedonobacterales</taxon>
        <taxon>Thermosporotrichaceae</taxon>
        <taxon>Thermosporothrix</taxon>
    </lineage>
</organism>
<evidence type="ECO:0000313" key="2">
    <source>
        <dbReference type="EMBL" id="PZW22837.1"/>
    </source>
</evidence>
<dbReference type="RefSeq" id="WP_111325558.1">
    <property type="nucleotide sequence ID" value="NZ_BIFX01000001.1"/>
</dbReference>
<dbReference type="OrthoDB" id="3870305at2"/>
<feature type="transmembrane region" description="Helical" evidence="1">
    <location>
        <begin position="72"/>
        <end position="92"/>
    </location>
</feature>
<evidence type="ECO:0000256" key="1">
    <source>
        <dbReference type="SAM" id="Phobius"/>
    </source>
</evidence>
<dbReference type="Proteomes" id="UP000248806">
    <property type="component" value="Unassembled WGS sequence"/>
</dbReference>
<feature type="transmembrane region" description="Helical" evidence="1">
    <location>
        <begin position="17"/>
        <end position="34"/>
    </location>
</feature>
<feature type="transmembrane region" description="Helical" evidence="1">
    <location>
        <begin position="40"/>
        <end position="60"/>
    </location>
</feature>
<keyword evidence="1" id="KW-0472">Membrane</keyword>
<feature type="transmembrane region" description="Helical" evidence="1">
    <location>
        <begin position="169"/>
        <end position="189"/>
    </location>
</feature>
<protein>
    <recommendedName>
        <fullName evidence="4">Intracellular septation protein A</fullName>
    </recommendedName>
</protein>
<feature type="transmembrane region" description="Helical" evidence="1">
    <location>
        <begin position="98"/>
        <end position="116"/>
    </location>
</feature>
<evidence type="ECO:0000313" key="3">
    <source>
        <dbReference type="Proteomes" id="UP000248806"/>
    </source>
</evidence>
<comment type="caution">
    <text evidence="2">The sequence shown here is derived from an EMBL/GenBank/DDBJ whole genome shotgun (WGS) entry which is preliminary data.</text>
</comment>
<proteinExistence type="predicted"/>
<accession>A0A326U8H6</accession>
<sequence length="197" mass="22119">MQNTTATLQETSSQQRTNWFASFGGLIPIVLMIPLLMLQLWTACIVAAISISLVTILYNLSQKRGVTSLEALSLFFGLVNAVLYFGFQSTFLLQRLGAFIYLLLLVQVILSLVRGVPWTEQYAKRSVSPELWENPMFRETNRFLTIVWGCAFLVDMVLSIAFTGWLGNIVPIALVVATAVATPFLTKWYTSLRTKQN</sequence>
<feature type="transmembrane region" description="Helical" evidence="1">
    <location>
        <begin position="143"/>
        <end position="163"/>
    </location>
</feature>
<keyword evidence="1" id="KW-1133">Transmembrane helix</keyword>
<name>A0A326U8H6_THEHA</name>
<reference evidence="2 3" key="1">
    <citation type="submission" date="2018-06" db="EMBL/GenBank/DDBJ databases">
        <title>Genomic Encyclopedia of Archaeal and Bacterial Type Strains, Phase II (KMG-II): from individual species to whole genera.</title>
        <authorList>
            <person name="Goeker M."/>
        </authorList>
    </citation>
    <scope>NUCLEOTIDE SEQUENCE [LARGE SCALE GENOMIC DNA]</scope>
    <source>
        <strain evidence="2 3">ATCC BAA-1881</strain>
    </source>
</reference>
<dbReference type="EMBL" id="QKUF01000030">
    <property type="protein sequence ID" value="PZW22837.1"/>
    <property type="molecule type" value="Genomic_DNA"/>
</dbReference>